<evidence type="ECO:0000313" key="13">
    <source>
        <dbReference type="EMBL" id="UYK89998.1"/>
    </source>
</evidence>
<dbReference type="InterPro" id="IPR027469">
    <property type="entry name" value="Cation_efflux_TMD_sf"/>
</dbReference>
<dbReference type="GO" id="GO:0005385">
    <property type="term" value="F:zinc ion transmembrane transporter activity"/>
    <property type="evidence" value="ECO:0007669"/>
    <property type="project" value="TreeGrafter"/>
</dbReference>
<dbReference type="Pfam" id="PF16916">
    <property type="entry name" value="ZT_dimer"/>
    <property type="match status" value="1"/>
</dbReference>
<dbReference type="RefSeq" id="WP_267093718.1">
    <property type="nucleotide sequence ID" value="NZ_CP099534.1"/>
</dbReference>
<feature type="domain" description="Cation efflux protein cytoplasmic" evidence="12">
    <location>
        <begin position="213"/>
        <end position="286"/>
    </location>
</feature>
<dbReference type="InterPro" id="IPR036837">
    <property type="entry name" value="Cation_efflux_CTD_sf"/>
</dbReference>
<evidence type="ECO:0000313" key="14">
    <source>
        <dbReference type="Proteomes" id="UP001164392"/>
    </source>
</evidence>
<evidence type="ECO:0000259" key="12">
    <source>
        <dbReference type="Pfam" id="PF16916"/>
    </source>
</evidence>
<dbReference type="Pfam" id="PF01545">
    <property type="entry name" value="Cation_efflux"/>
    <property type="match status" value="1"/>
</dbReference>
<reference evidence="13" key="1">
    <citation type="submission" date="2022-06" db="EMBL/GenBank/DDBJ databases">
        <title>Dynamics of rice microbiomes reveals core vertical transmitted seed endophytes.</title>
        <authorList>
            <person name="Liao K."/>
            <person name="Zhang X."/>
        </authorList>
    </citation>
    <scope>NUCLEOTIDE SEQUENCE</scope>
    <source>
        <strain evidence="13">JR3-14</strain>
    </source>
</reference>
<accession>A0AA46YAE0</accession>
<dbReference type="EMBL" id="CP099534">
    <property type="protein sequence ID" value="UYK89998.1"/>
    <property type="molecule type" value="Genomic_DNA"/>
</dbReference>
<protein>
    <submittedName>
        <fullName evidence="13">Cation diffusion facilitator family transporter</fullName>
    </submittedName>
</protein>
<feature type="transmembrane region" description="Helical" evidence="10">
    <location>
        <begin position="116"/>
        <end position="135"/>
    </location>
</feature>
<dbReference type="SUPFAM" id="SSF161111">
    <property type="entry name" value="Cation efflux protein transmembrane domain-like"/>
    <property type="match status" value="1"/>
</dbReference>
<comment type="subcellular location">
    <subcellularLocation>
        <location evidence="1">Membrane</location>
        <topology evidence="1">Multi-pass membrane protein</topology>
    </subcellularLocation>
</comment>
<feature type="transmembrane region" description="Helical" evidence="10">
    <location>
        <begin position="85"/>
        <end position="104"/>
    </location>
</feature>
<feature type="domain" description="Cation efflux protein transmembrane" evidence="11">
    <location>
        <begin position="19"/>
        <end position="209"/>
    </location>
</feature>
<dbReference type="PANTHER" id="PTHR11562:SF17">
    <property type="entry name" value="RE54080P-RELATED"/>
    <property type="match status" value="1"/>
</dbReference>
<evidence type="ECO:0000256" key="7">
    <source>
        <dbReference type="ARBA" id="ARBA00023065"/>
    </source>
</evidence>
<evidence type="ECO:0000259" key="11">
    <source>
        <dbReference type="Pfam" id="PF01545"/>
    </source>
</evidence>
<dbReference type="NCBIfam" id="TIGR01297">
    <property type="entry name" value="CDF"/>
    <property type="match status" value="1"/>
</dbReference>
<proteinExistence type="inferred from homology"/>
<feature type="transmembrane region" description="Helical" evidence="10">
    <location>
        <begin position="183"/>
        <end position="201"/>
    </location>
</feature>
<dbReference type="InterPro" id="IPR002524">
    <property type="entry name" value="Cation_efflux"/>
</dbReference>
<evidence type="ECO:0000256" key="6">
    <source>
        <dbReference type="ARBA" id="ARBA00022989"/>
    </source>
</evidence>
<dbReference type="InterPro" id="IPR058533">
    <property type="entry name" value="Cation_efflux_TM"/>
</dbReference>
<keyword evidence="5" id="KW-0862">Zinc</keyword>
<evidence type="ECO:0000256" key="8">
    <source>
        <dbReference type="ARBA" id="ARBA00023136"/>
    </source>
</evidence>
<feature type="compositionally biased region" description="Basic residues" evidence="9">
    <location>
        <begin position="325"/>
        <end position="339"/>
    </location>
</feature>
<keyword evidence="6 10" id="KW-1133">Transmembrane helix</keyword>
<dbReference type="SUPFAM" id="SSF160240">
    <property type="entry name" value="Cation efflux protein cytoplasmic domain-like"/>
    <property type="match status" value="1"/>
</dbReference>
<evidence type="ECO:0000256" key="3">
    <source>
        <dbReference type="ARBA" id="ARBA00022448"/>
    </source>
</evidence>
<keyword evidence="8 10" id="KW-0472">Membrane</keyword>
<dbReference type="Proteomes" id="UP001164392">
    <property type="component" value="Chromosome"/>
</dbReference>
<dbReference type="PANTHER" id="PTHR11562">
    <property type="entry name" value="CATION EFFLUX PROTEIN/ ZINC TRANSPORTER"/>
    <property type="match status" value="1"/>
</dbReference>
<keyword evidence="7" id="KW-0406">Ion transport</keyword>
<dbReference type="InterPro" id="IPR027470">
    <property type="entry name" value="Cation_efflux_CTD"/>
</dbReference>
<sequence length="339" mass="35908">MGHDHSHAPTEIRHEQPLWWALGLTALFLVVEVAGAFLTNSLALLSDAAHMATDTLALMIALIAVRLSRRPPDAKRSYGYARLEALGALVNGALLFVVAGYILWEAVQRFRQPQEIATVGMLGIAAFGLLINLISMRLLKAGSGESLNMKGAYLEVWSDMLGSVAVIVGALAIRVTGWKLIDPILAVLIGLWVLPRTWVLLREAINVLLEGVPKGVDLGAVRGYLQAAPGVASVHDLHVWALASSTPALTAHVVVADGGDADAVRAALCDGLHAQFGIDHITLQMEAGHCGATPCGTPAAGEGGGHDHHGHGHEDHDHDHDHAHPHPAHGHGHMQGHSH</sequence>
<evidence type="ECO:0000256" key="2">
    <source>
        <dbReference type="ARBA" id="ARBA00008873"/>
    </source>
</evidence>
<evidence type="ECO:0000256" key="4">
    <source>
        <dbReference type="ARBA" id="ARBA00022692"/>
    </source>
</evidence>
<feature type="region of interest" description="Disordered" evidence="9">
    <location>
        <begin position="300"/>
        <end position="339"/>
    </location>
</feature>
<organism evidence="13 14">
    <name type="scientific">Xanthomonas sacchari</name>
    <dbReference type="NCBI Taxonomy" id="56458"/>
    <lineage>
        <taxon>Bacteria</taxon>
        <taxon>Pseudomonadati</taxon>
        <taxon>Pseudomonadota</taxon>
        <taxon>Gammaproteobacteria</taxon>
        <taxon>Lysobacterales</taxon>
        <taxon>Lysobacteraceae</taxon>
        <taxon>Xanthomonas</taxon>
    </lineage>
</organism>
<feature type="transmembrane region" description="Helical" evidence="10">
    <location>
        <begin position="156"/>
        <end position="177"/>
    </location>
</feature>
<keyword evidence="3" id="KW-0813">Transport</keyword>
<feature type="transmembrane region" description="Helical" evidence="10">
    <location>
        <begin position="44"/>
        <end position="65"/>
    </location>
</feature>
<feature type="transmembrane region" description="Helical" evidence="10">
    <location>
        <begin position="18"/>
        <end position="38"/>
    </location>
</feature>
<evidence type="ECO:0000256" key="10">
    <source>
        <dbReference type="SAM" id="Phobius"/>
    </source>
</evidence>
<gene>
    <name evidence="13" type="ORF">NG824_06125</name>
</gene>
<dbReference type="GO" id="GO:0005886">
    <property type="term" value="C:plasma membrane"/>
    <property type="evidence" value="ECO:0007669"/>
    <property type="project" value="TreeGrafter"/>
</dbReference>
<dbReference type="InterPro" id="IPR050681">
    <property type="entry name" value="CDF/SLC30A"/>
</dbReference>
<keyword evidence="5" id="KW-0864">Zinc transport</keyword>
<dbReference type="Gene3D" id="1.20.1510.10">
    <property type="entry name" value="Cation efflux protein transmembrane domain"/>
    <property type="match status" value="1"/>
</dbReference>
<evidence type="ECO:0000256" key="9">
    <source>
        <dbReference type="SAM" id="MobiDB-lite"/>
    </source>
</evidence>
<name>A0AA46YAE0_9XANT</name>
<feature type="compositionally biased region" description="Basic and acidic residues" evidence="9">
    <location>
        <begin position="304"/>
        <end position="324"/>
    </location>
</feature>
<evidence type="ECO:0000256" key="1">
    <source>
        <dbReference type="ARBA" id="ARBA00004141"/>
    </source>
</evidence>
<evidence type="ECO:0000256" key="5">
    <source>
        <dbReference type="ARBA" id="ARBA00022906"/>
    </source>
</evidence>
<keyword evidence="4 10" id="KW-0812">Transmembrane</keyword>
<dbReference type="AlphaFoldDB" id="A0AA46YAE0"/>
<comment type="similarity">
    <text evidence="2">Belongs to the cation diffusion facilitator (CDF) transporter (TC 2.A.4) family. SLC30A subfamily.</text>
</comment>